<dbReference type="GeneID" id="59346171"/>
<proteinExistence type="predicted"/>
<evidence type="ECO:0000313" key="2">
    <source>
        <dbReference type="EMBL" id="KAF7301299.1"/>
    </source>
</evidence>
<dbReference type="EMBL" id="JACAZF010000006">
    <property type="protein sequence ID" value="KAF7301299.1"/>
    <property type="molecule type" value="Genomic_DNA"/>
</dbReference>
<feature type="chain" id="PRO_5035003287" evidence="1">
    <location>
        <begin position="28"/>
        <end position="222"/>
    </location>
</feature>
<dbReference type="AlphaFoldDB" id="A0A8H6W6P3"/>
<comment type="caution">
    <text evidence="2">The sequence shown here is derived from an EMBL/GenBank/DDBJ whole genome shotgun (WGS) entry which is preliminary data.</text>
</comment>
<gene>
    <name evidence="2" type="ORF">MIND_00694900</name>
</gene>
<dbReference type="RefSeq" id="XP_037219299.1">
    <property type="nucleotide sequence ID" value="XM_037363655.1"/>
</dbReference>
<accession>A0A8H6W6P3</accession>
<organism evidence="2 3">
    <name type="scientific">Mycena indigotica</name>
    <dbReference type="NCBI Taxonomy" id="2126181"/>
    <lineage>
        <taxon>Eukaryota</taxon>
        <taxon>Fungi</taxon>
        <taxon>Dikarya</taxon>
        <taxon>Basidiomycota</taxon>
        <taxon>Agaricomycotina</taxon>
        <taxon>Agaricomycetes</taxon>
        <taxon>Agaricomycetidae</taxon>
        <taxon>Agaricales</taxon>
        <taxon>Marasmiineae</taxon>
        <taxon>Mycenaceae</taxon>
        <taxon>Mycena</taxon>
    </lineage>
</organism>
<name>A0A8H6W6P3_9AGAR</name>
<reference evidence="2" key="1">
    <citation type="submission" date="2020-05" db="EMBL/GenBank/DDBJ databases">
        <title>Mycena genomes resolve the evolution of fungal bioluminescence.</title>
        <authorList>
            <person name="Tsai I.J."/>
        </authorList>
    </citation>
    <scope>NUCLEOTIDE SEQUENCE</scope>
    <source>
        <strain evidence="2">171206Taipei</strain>
    </source>
</reference>
<keyword evidence="1" id="KW-0732">Signal</keyword>
<sequence length="222" mass="23058">MAPLRLSGPRVIGVLKLAAFILPAVTGSAIDRLKLSANQNNELALALSERQNGGVPDVPPQCATVCNPINLILETGTCPPTTCCSPLFESGYFSCLLCVGKADNATSSDFAQAQSLVDNLVVACSRLGFPLPDLTLPGQNSSRIIPTASIGSSTNSKSQLTVSVLPSTIASTTRSQVTISNIPSSVGLPSAQSPTLPTTTPNAAVKKDVGWLLVLTLFTYFI</sequence>
<feature type="signal peptide" evidence="1">
    <location>
        <begin position="1"/>
        <end position="27"/>
    </location>
</feature>
<protein>
    <submittedName>
        <fullName evidence="2">Uncharacterized protein</fullName>
    </submittedName>
</protein>
<dbReference type="OrthoDB" id="3030369at2759"/>
<evidence type="ECO:0000313" key="3">
    <source>
        <dbReference type="Proteomes" id="UP000636479"/>
    </source>
</evidence>
<keyword evidence="3" id="KW-1185">Reference proteome</keyword>
<evidence type="ECO:0000256" key="1">
    <source>
        <dbReference type="SAM" id="SignalP"/>
    </source>
</evidence>
<dbReference type="Proteomes" id="UP000636479">
    <property type="component" value="Unassembled WGS sequence"/>
</dbReference>